<dbReference type="RefSeq" id="WP_284253252.1">
    <property type="nucleotide sequence ID" value="NZ_BSVB01000001.1"/>
</dbReference>
<comment type="caution">
    <text evidence="1">The sequence shown here is derived from an EMBL/GenBank/DDBJ whole genome shotgun (WGS) entry which is preliminary data.</text>
</comment>
<sequence>MIVLDDDEQIPDDFVSIALAAYRPDEVAAFWAFRVLGDYFDRAPVAPGEEADHVGPGGMVCSLRLFSDLRFFTKIPARYWMLDDIWFTHFARHSGRRLVKLPVELEFVLEETNQHWGQSGEKIEFYRELQRASPLD</sequence>
<gene>
    <name evidence="1" type="ORF">GCM10025881_10940</name>
</gene>
<dbReference type="Proteomes" id="UP001157034">
    <property type="component" value="Unassembled WGS sequence"/>
</dbReference>
<reference evidence="2" key="1">
    <citation type="journal article" date="2019" name="Int. J. Syst. Evol. Microbiol.">
        <title>The Global Catalogue of Microorganisms (GCM) 10K type strain sequencing project: providing services to taxonomists for standard genome sequencing and annotation.</title>
        <authorList>
            <consortium name="The Broad Institute Genomics Platform"/>
            <consortium name="The Broad Institute Genome Sequencing Center for Infectious Disease"/>
            <person name="Wu L."/>
            <person name="Ma J."/>
        </authorList>
    </citation>
    <scope>NUCLEOTIDE SEQUENCE [LARGE SCALE GENOMIC DNA]</scope>
    <source>
        <strain evidence="2">NBRC 108894</strain>
    </source>
</reference>
<accession>A0ABQ6K5C1</accession>
<proteinExistence type="predicted"/>
<name>A0ABQ6K5C1_9MICO</name>
<dbReference type="EMBL" id="BSVB01000001">
    <property type="protein sequence ID" value="GMA94270.1"/>
    <property type="molecule type" value="Genomic_DNA"/>
</dbReference>
<protein>
    <submittedName>
        <fullName evidence="1">Uncharacterized protein</fullName>
    </submittedName>
</protein>
<keyword evidence="2" id="KW-1185">Reference proteome</keyword>
<organism evidence="1 2">
    <name type="scientific">Pseudolysinimonas kribbensis</name>
    <dbReference type="NCBI Taxonomy" id="433641"/>
    <lineage>
        <taxon>Bacteria</taxon>
        <taxon>Bacillati</taxon>
        <taxon>Actinomycetota</taxon>
        <taxon>Actinomycetes</taxon>
        <taxon>Micrococcales</taxon>
        <taxon>Microbacteriaceae</taxon>
        <taxon>Pseudolysinimonas</taxon>
    </lineage>
</organism>
<dbReference type="SUPFAM" id="SSF53448">
    <property type="entry name" value="Nucleotide-diphospho-sugar transferases"/>
    <property type="match status" value="1"/>
</dbReference>
<evidence type="ECO:0000313" key="1">
    <source>
        <dbReference type="EMBL" id="GMA94270.1"/>
    </source>
</evidence>
<dbReference type="InterPro" id="IPR029044">
    <property type="entry name" value="Nucleotide-diphossugar_trans"/>
</dbReference>
<evidence type="ECO:0000313" key="2">
    <source>
        <dbReference type="Proteomes" id="UP001157034"/>
    </source>
</evidence>